<keyword evidence="3" id="KW-1185">Reference proteome</keyword>
<keyword evidence="1" id="KW-1133">Transmembrane helix</keyword>
<feature type="transmembrane region" description="Helical" evidence="1">
    <location>
        <begin position="137"/>
        <end position="156"/>
    </location>
</feature>
<proteinExistence type="predicted"/>
<feature type="transmembrane region" description="Helical" evidence="1">
    <location>
        <begin position="163"/>
        <end position="178"/>
    </location>
</feature>
<dbReference type="EMBL" id="FORQ01000004">
    <property type="protein sequence ID" value="SFJ09431.1"/>
    <property type="molecule type" value="Genomic_DNA"/>
</dbReference>
<evidence type="ECO:0000313" key="3">
    <source>
        <dbReference type="Proteomes" id="UP000242560"/>
    </source>
</evidence>
<feature type="transmembrane region" description="Helical" evidence="1">
    <location>
        <begin position="280"/>
        <end position="303"/>
    </location>
</feature>
<feature type="transmembrane region" description="Helical" evidence="1">
    <location>
        <begin position="84"/>
        <end position="107"/>
    </location>
</feature>
<feature type="transmembrane region" description="Helical" evidence="1">
    <location>
        <begin position="339"/>
        <end position="359"/>
    </location>
</feature>
<reference evidence="3" key="1">
    <citation type="submission" date="2016-10" db="EMBL/GenBank/DDBJ databases">
        <authorList>
            <person name="Varghese N."/>
            <person name="Submissions S."/>
        </authorList>
    </citation>
    <scope>NUCLEOTIDE SEQUENCE [LARGE SCALE GENOMIC DNA]</scope>
    <source>
        <strain evidence="3">DSM 22251</strain>
    </source>
</reference>
<dbReference type="AlphaFoldDB" id="A0A1I3NJH4"/>
<sequence>MLYSKQKSSYFYCGMKILHRIFPFLLLAYHLIFAWVGYQYILTHHGDAERYWFLLQDLSGSSWTDFLKPGTDVVKLLTFPLVKFFYLPFWSGFLLFSLISFAGVLILYRNLMRIAVANIKLQFLIFVLLLLPNLHFWTSLIGKEALILIPLTVFCAEINRKRYFSLLLIISVLAVAVIRPHVAFVLTLSYVLALLFTFPLSLKRKALLLLGLALVTSFFTWLLTRLQDFSGGFQQVLQKYEAHIKFFKTTEGYVPLDEYPLPYKIFTFWFRPLPFEKEGLMYAVISIENTILLVLFACAAFYVVKYFRILKDRMLFVLPGLFLFLFALMYVYAYANYGIILRTKIMAAPFIYLLILEVFSIRIPRKGQNQ</sequence>
<evidence type="ECO:0000256" key="1">
    <source>
        <dbReference type="SAM" id="Phobius"/>
    </source>
</evidence>
<name>A0A1I3NJH4_9FLAO</name>
<feature type="transmembrane region" description="Helical" evidence="1">
    <location>
        <begin position="184"/>
        <end position="202"/>
    </location>
</feature>
<gene>
    <name evidence="2" type="ORF">SAMN05421638_2128</name>
</gene>
<feature type="transmembrane region" description="Helical" evidence="1">
    <location>
        <begin position="21"/>
        <end position="41"/>
    </location>
</feature>
<feature type="transmembrane region" description="Helical" evidence="1">
    <location>
        <begin position="114"/>
        <end position="131"/>
    </location>
</feature>
<evidence type="ECO:0000313" key="2">
    <source>
        <dbReference type="EMBL" id="SFJ09431.1"/>
    </source>
</evidence>
<protein>
    <recommendedName>
        <fullName evidence="4">Glycosyltransferase RgtA/B/C/D-like domain-containing protein</fullName>
    </recommendedName>
</protein>
<organism evidence="2 3">
    <name type="scientific">Kaistella treverensis</name>
    <dbReference type="NCBI Taxonomy" id="631455"/>
    <lineage>
        <taxon>Bacteria</taxon>
        <taxon>Pseudomonadati</taxon>
        <taxon>Bacteroidota</taxon>
        <taxon>Flavobacteriia</taxon>
        <taxon>Flavobacteriales</taxon>
        <taxon>Weeksellaceae</taxon>
        <taxon>Chryseobacterium group</taxon>
        <taxon>Kaistella</taxon>
    </lineage>
</organism>
<keyword evidence="1" id="KW-0812">Transmembrane</keyword>
<keyword evidence="1" id="KW-0472">Membrane</keyword>
<evidence type="ECO:0008006" key="4">
    <source>
        <dbReference type="Google" id="ProtNLM"/>
    </source>
</evidence>
<feature type="transmembrane region" description="Helical" evidence="1">
    <location>
        <begin position="315"/>
        <end position="333"/>
    </location>
</feature>
<dbReference type="Proteomes" id="UP000242560">
    <property type="component" value="Unassembled WGS sequence"/>
</dbReference>
<feature type="transmembrane region" description="Helical" evidence="1">
    <location>
        <begin position="207"/>
        <end position="224"/>
    </location>
</feature>
<accession>A0A1I3NJH4</accession>